<dbReference type="AlphaFoldDB" id="A0A430R5I0"/>
<comment type="caution">
    <text evidence="1">The sequence shown here is derived from an EMBL/GenBank/DDBJ whole genome shotgun (WGS) entry which is preliminary data.</text>
</comment>
<sequence length="293" mass="32573">MWSPAWWSPSAESAEDGTARGRWTVIEPKEKALTLDPQEVAALARERLFAGVPDEDVKLALAICARYGLDPLLRHVVLVPGGKSGRHSVYITRDGLLHVAHASGRAWSLEVGEPERRQNPYSGKEDIYLRGRLRVADQEGREQVFEGGVWFSEYAQKGGAWSTHPAAMHQKVLEVYLLRRAFDVALTPLEEVGGSVEALEARPSLPEGPSGKPLPAPSGAQRVKELLGVLGLEREEARRLVSRIVEREVRSFRDLEALEVDLALEELERLAALPPEKREEALRAYLAQEEVEL</sequence>
<proteinExistence type="predicted"/>
<dbReference type="Proteomes" id="UP000286734">
    <property type="component" value="Unassembled WGS sequence"/>
</dbReference>
<organism evidence="1 2">
    <name type="scientific">Thermus scotoductus</name>
    <dbReference type="NCBI Taxonomy" id="37636"/>
    <lineage>
        <taxon>Bacteria</taxon>
        <taxon>Thermotogati</taxon>
        <taxon>Deinococcota</taxon>
        <taxon>Deinococci</taxon>
        <taxon>Thermales</taxon>
        <taxon>Thermaceae</taxon>
        <taxon>Thermus</taxon>
    </lineage>
</organism>
<dbReference type="Pfam" id="PF03837">
    <property type="entry name" value="RecT"/>
    <property type="match status" value="1"/>
</dbReference>
<name>A0A430R5I0_THESC</name>
<dbReference type="GO" id="GO:0006259">
    <property type="term" value="P:DNA metabolic process"/>
    <property type="evidence" value="ECO:0007669"/>
    <property type="project" value="InterPro"/>
</dbReference>
<gene>
    <name evidence="1" type="ORF">CSW47_10320</name>
</gene>
<protein>
    <recommendedName>
        <fullName evidence="3">Phage recombination protein Bet</fullName>
    </recommendedName>
</protein>
<dbReference type="InterPro" id="IPR018330">
    <property type="entry name" value="RecT_fam"/>
</dbReference>
<dbReference type="EMBL" id="PELP01000326">
    <property type="protein sequence ID" value="RTH02587.1"/>
    <property type="molecule type" value="Genomic_DNA"/>
</dbReference>
<evidence type="ECO:0000313" key="1">
    <source>
        <dbReference type="EMBL" id="RTH02587.1"/>
    </source>
</evidence>
<evidence type="ECO:0008006" key="3">
    <source>
        <dbReference type="Google" id="ProtNLM"/>
    </source>
</evidence>
<evidence type="ECO:0000313" key="2">
    <source>
        <dbReference type="Proteomes" id="UP000286734"/>
    </source>
</evidence>
<accession>A0A430R5I0</accession>
<reference evidence="1 2" key="1">
    <citation type="journal article" date="2019" name="Extremophiles">
        <title>Biogeography of thermophiles and predominance of Thermus scotoductus in domestic water heaters.</title>
        <authorList>
            <person name="Wilpiszeski R.L."/>
            <person name="Zhang Z."/>
            <person name="House C.H."/>
        </authorList>
    </citation>
    <scope>NUCLEOTIDE SEQUENCE [LARGE SCALE GENOMIC DNA]</scope>
    <source>
        <strain evidence="1 2">34_S34</strain>
    </source>
</reference>
<dbReference type="GO" id="GO:0003677">
    <property type="term" value="F:DNA binding"/>
    <property type="evidence" value="ECO:0007669"/>
    <property type="project" value="InterPro"/>
</dbReference>